<reference evidence="4" key="1">
    <citation type="submission" date="2023-07" db="EMBL/GenBank/DDBJ databases">
        <title>Paracoccus sp. MBLB3053 whole genome sequence.</title>
        <authorList>
            <person name="Hwang C.Y."/>
            <person name="Cho E.-S."/>
            <person name="Seo M.-J."/>
        </authorList>
    </citation>
    <scope>NUCLEOTIDE SEQUENCE [LARGE SCALE GENOMIC DNA]</scope>
    <source>
        <strain evidence="4">MBLB3053</strain>
    </source>
</reference>
<dbReference type="PANTHER" id="PTHR30535">
    <property type="entry name" value="VITAMIN B12-BINDING PROTEIN"/>
    <property type="match status" value="1"/>
</dbReference>
<dbReference type="EMBL" id="JAVQLW010000002">
    <property type="protein sequence ID" value="MDS9468836.1"/>
    <property type="molecule type" value="Genomic_DNA"/>
</dbReference>
<evidence type="ECO:0000259" key="2">
    <source>
        <dbReference type="PROSITE" id="PS50983"/>
    </source>
</evidence>
<dbReference type="InterPro" id="IPR050902">
    <property type="entry name" value="ABC_Transporter_SBP"/>
</dbReference>
<name>A0ABU2HUV9_9RHOB</name>
<dbReference type="Pfam" id="PF01497">
    <property type="entry name" value="Peripla_BP_2"/>
    <property type="match status" value="1"/>
</dbReference>
<organism evidence="3 4">
    <name type="scientific">Paracoccus aurantius</name>
    <dbReference type="NCBI Taxonomy" id="3073814"/>
    <lineage>
        <taxon>Bacteria</taxon>
        <taxon>Pseudomonadati</taxon>
        <taxon>Pseudomonadota</taxon>
        <taxon>Alphaproteobacteria</taxon>
        <taxon>Rhodobacterales</taxon>
        <taxon>Paracoccaceae</taxon>
        <taxon>Paracoccus</taxon>
    </lineage>
</organism>
<dbReference type="InterPro" id="IPR002491">
    <property type="entry name" value="ABC_transptr_periplasmic_BD"/>
</dbReference>
<dbReference type="Gene3D" id="3.40.50.1980">
    <property type="entry name" value="Nitrogenase molybdenum iron protein domain"/>
    <property type="match status" value="2"/>
</dbReference>
<sequence>MNRKCAPHWITTIQRVVLCALLVLGTALAARAELSAIDVTGQKITLPAPARRIVLGEGRHLTVLGMLHDDPVALVAGWRTDKGIDPATGAAYAARFPRIAQIATVGAGNRQISVEQVLALQPDLLLLSLMDHADPQTQQQIRQIRTAGIPVAFIDFFSHPIENTPPSLKLLGTLTGAEAKAAELAQFYASHLNAVRERLAKAAPAAPRVFVEAHATPEKCCLTVGAGVYDEFISAAGGQNIGRDLVPGVMGNVGLENLLVADPDVLVATGGEHMAARGGLVLGAGIAPELAQDSFKNLLAAPGIAQLRAVREGRAHAIWHLFNDTPLHVVLVEYLAKSLHPELFADLDPEATMAEMERRFSPVGIPGTWWLDQP</sequence>
<evidence type="ECO:0000256" key="1">
    <source>
        <dbReference type="SAM" id="SignalP"/>
    </source>
</evidence>
<accession>A0ABU2HUV9</accession>
<comment type="caution">
    <text evidence="3">The sequence shown here is derived from an EMBL/GenBank/DDBJ whole genome shotgun (WGS) entry which is preliminary data.</text>
</comment>
<dbReference type="Proteomes" id="UP001269144">
    <property type="component" value="Unassembled WGS sequence"/>
</dbReference>
<keyword evidence="1" id="KW-0732">Signal</keyword>
<feature type="domain" description="Fe/B12 periplasmic-binding" evidence="2">
    <location>
        <begin position="52"/>
        <end position="347"/>
    </location>
</feature>
<evidence type="ECO:0000313" key="3">
    <source>
        <dbReference type="EMBL" id="MDS9468836.1"/>
    </source>
</evidence>
<gene>
    <name evidence="3" type="ORF">RGQ15_14820</name>
</gene>
<dbReference type="PANTHER" id="PTHR30535:SF34">
    <property type="entry name" value="MOLYBDATE-BINDING PROTEIN MOLA"/>
    <property type="match status" value="1"/>
</dbReference>
<feature type="signal peptide" evidence="1">
    <location>
        <begin position="1"/>
        <end position="29"/>
    </location>
</feature>
<evidence type="ECO:0000313" key="4">
    <source>
        <dbReference type="Proteomes" id="UP001269144"/>
    </source>
</evidence>
<proteinExistence type="predicted"/>
<dbReference type="PROSITE" id="PS50983">
    <property type="entry name" value="FE_B12_PBP"/>
    <property type="match status" value="1"/>
</dbReference>
<feature type="chain" id="PRO_5047297496" evidence="1">
    <location>
        <begin position="30"/>
        <end position="374"/>
    </location>
</feature>
<keyword evidence="4" id="KW-1185">Reference proteome</keyword>
<dbReference type="RefSeq" id="WP_311161262.1">
    <property type="nucleotide sequence ID" value="NZ_JAVQLW010000002.1"/>
</dbReference>
<protein>
    <submittedName>
        <fullName evidence="3">ABC transporter substrate-binding protein</fullName>
    </submittedName>
</protein>
<dbReference type="SUPFAM" id="SSF53807">
    <property type="entry name" value="Helical backbone' metal receptor"/>
    <property type="match status" value="1"/>
</dbReference>